<dbReference type="Proteomes" id="UP000298663">
    <property type="component" value="Unassembled WGS sequence"/>
</dbReference>
<sequence length="71" mass="8020">MSTECTVMVVNVVLNPKPFTILLPPSSNLFDAITPLYEKLKLKYKTVIKINDQKGTESVTILTKGQRQLLR</sequence>
<evidence type="ECO:0000313" key="1">
    <source>
        <dbReference type="EMBL" id="TKR62510.1"/>
    </source>
</evidence>
<keyword evidence="2" id="KW-1185">Reference proteome</keyword>
<name>A0A4U5M1G8_STECR</name>
<protein>
    <submittedName>
        <fullName evidence="1">Uncharacterized protein</fullName>
    </submittedName>
</protein>
<gene>
    <name evidence="1" type="ORF">L596_026456</name>
</gene>
<evidence type="ECO:0000313" key="2">
    <source>
        <dbReference type="Proteomes" id="UP000298663"/>
    </source>
</evidence>
<accession>A0A4U5M1G8</accession>
<dbReference type="AlphaFoldDB" id="A0A4U5M1G8"/>
<proteinExistence type="predicted"/>
<dbReference type="EMBL" id="AZBU02000010">
    <property type="protein sequence ID" value="TKR62510.1"/>
    <property type="molecule type" value="Genomic_DNA"/>
</dbReference>
<reference evidence="1 2" key="1">
    <citation type="journal article" date="2015" name="Genome Biol.">
        <title>Comparative genomics of Steinernema reveals deeply conserved gene regulatory networks.</title>
        <authorList>
            <person name="Dillman A.R."/>
            <person name="Macchietto M."/>
            <person name="Porter C.F."/>
            <person name="Rogers A."/>
            <person name="Williams B."/>
            <person name="Antoshechkin I."/>
            <person name="Lee M.M."/>
            <person name="Goodwin Z."/>
            <person name="Lu X."/>
            <person name="Lewis E.E."/>
            <person name="Goodrich-Blair H."/>
            <person name="Stock S.P."/>
            <person name="Adams B.J."/>
            <person name="Sternberg P.W."/>
            <person name="Mortazavi A."/>
        </authorList>
    </citation>
    <scope>NUCLEOTIDE SEQUENCE [LARGE SCALE GENOMIC DNA]</scope>
    <source>
        <strain evidence="1 2">ALL</strain>
    </source>
</reference>
<comment type="caution">
    <text evidence="1">The sequence shown here is derived from an EMBL/GenBank/DDBJ whole genome shotgun (WGS) entry which is preliminary data.</text>
</comment>
<organism evidence="1 2">
    <name type="scientific">Steinernema carpocapsae</name>
    <name type="common">Entomopathogenic nematode</name>
    <dbReference type="NCBI Taxonomy" id="34508"/>
    <lineage>
        <taxon>Eukaryota</taxon>
        <taxon>Metazoa</taxon>
        <taxon>Ecdysozoa</taxon>
        <taxon>Nematoda</taxon>
        <taxon>Chromadorea</taxon>
        <taxon>Rhabditida</taxon>
        <taxon>Tylenchina</taxon>
        <taxon>Panagrolaimomorpha</taxon>
        <taxon>Strongyloidoidea</taxon>
        <taxon>Steinernematidae</taxon>
        <taxon>Steinernema</taxon>
    </lineage>
</organism>
<reference evidence="1 2" key="2">
    <citation type="journal article" date="2019" name="G3 (Bethesda)">
        <title>Hybrid Assembly of the Genome of the Entomopathogenic Nematode Steinernema carpocapsae Identifies the X-Chromosome.</title>
        <authorList>
            <person name="Serra L."/>
            <person name="Macchietto M."/>
            <person name="Macias-Munoz A."/>
            <person name="McGill C.J."/>
            <person name="Rodriguez I.M."/>
            <person name="Rodriguez B."/>
            <person name="Murad R."/>
            <person name="Mortazavi A."/>
        </authorList>
    </citation>
    <scope>NUCLEOTIDE SEQUENCE [LARGE SCALE GENOMIC DNA]</scope>
    <source>
        <strain evidence="1 2">ALL</strain>
    </source>
</reference>